<dbReference type="KEGG" id="mlr:MELLADRAFT_73884"/>
<dbReference type="InterPro" id="IPR039960">
    <property type="entry name" value="MCP1"/>
</dbReference>
<accession>F4R4R4</accession>
<dbReference type="OrthoDB" id="10259513at2759"/>
<dbReference type="Proteomes" id="UP000001072">
    <property type="component" value="Unassembled WGS sequence"/>
</dbReference>
<dbReference type="SUPFAM" id="SSF81343">
    <property type="entry name" value="Fumarate reductase respiratory complex transmembrane subunits"/>
    <property type="match status" value="1"/>
</dbReference>
<evidence type="ECO:0000259" key="1">
    <source>
        <dbReference type="Pfam" id="PF07950"/>
    </source>
</evidence>
<feature type="domain" description="Mitochondrial adapter protein MCP1 transmembrane" evidence="1">
    <location>
        <begin position="145"/>
        <end position="235"/>
    </location>
</feature>
<dbReference type="InParanoid" id="F4R4R4"/>
<dbReference type="PANTHER" id="PTHR38409:SF1">
    <property type="entry name" value="MITOCHONDRIAL ADAPTER PROTEIN MCP1"/>
    <property type="match status" value="1"/>
</dbReference>
<dbReference type="HOGENOM" id="CLU_1175946_0_0_1"/>
<reference evidence="3" key="1">
    <citation type="journal article" date="2011" name="Proc. Natl. Acad. Sci. U.S.A.">
        <title>Obligate biotrophy features unraveled by the genomic analysis of rust fungi.</title>
        <authorList>
            <person name="Duplessis S."/>
            <person name="Cuomo C.A."/>
            <person name="Lin Y.-C."/>
            <person name="Aerts A."/>
            <person name="Tisserant E."/>
            <person name="Veneault-Fourrey C."/>
            <person name="Joly D.L."/>
            <person name="Hacquard S."/>
            <person name="Amselem J."/>
            <person name="Cantarel B.L."/>
            <person name="Chiu R."/>
            <person name="Coutinho P.M."/>
            <person name="Feau N."/>
            <person name="Field M."/>
            <person name="Frey P."/>
            <person name="Gelhaye E."/>
            <person name="Goldberg J."/>
            <person name="Grabherr M.G."/>
            <person name="Kodira C.D."/>
            <person name="Kohler A."/>
            <person name="Kuees U."/>
            <person name="Lindquist E.A."/>
            <person name="Lucas S.M."/>
            <person name="Mago R."/>
            <person name="Mauceli E."/>
            <person name="Morin E."/>
            <person name="Murat C."/>
            <person name="Pangilinan J.L."/>
            <person name="Park R."/>
            <person name="Pearson M."/>
            <person name="Quesneville H."/>
            <person name="Rouhier N."/>
            <person name="Sakthikumar S."/>
            <person name="Salamov A.A."/>
            <person name="Schmutz J."/>
            <person name="Selles B."/>
            <person name="Shapiro H."/>
            <person name="Tanguay P."/>
            <person name="Tuskan G.A."/>
            <person name="Henrissat B."/>
            <person name="Van de Peer Y."/>
            <person name="Rouze P."/>
            <person name="Ellis J.G."/>
            <person name="Dodds P.N."/>
            <person name="Schein J.E."/>
            <person name="Zhong S."/>
            <person name="Hamelin R.C."/>
            <person name="Grigoriev I.V."/>
            <person name="Szabo L.J."/>
            <person name="Martin F."/>
        </authorList>
    </citation>
    <scope>NUCLEOTIDE SEQUENCE [LARGE SCALE GENOMIC DNA]</scope>
    <source>
        <strain evidence="3">98AG31 / pathotype 3-4-7</strain>
    </source>
</reference>
<dbReference type="GO" id="GO:0016020">
    <property type="term" value="C:membrane"/>
    <property type="evidence" value="ECO:0007669"/>
    <property type="project" value="InterPro"/>
</dbReference>
<evidence type="ECO:0000313" key="3">
    <source>
        <dbReference type="Proteomes" id="UP000001072"/>
    </source>
</evidence>
<organism evidence="3">
    <name type="scientific">Melampsora larici-populina (strain 98AG31 / pathotype 3-4-7)</name>
    <name type="common">Poplar leaf rust fungus</name>
    <dbReference type="NCBI Taxonomy" id="747676"/>
    <lineage>
        <taxon>Eukaryota</taxon>
        <taxon>Fungi</taxon>
        <taxon>Dikarya</taxon>
        <taxon>Basidiomycota</taxon>
        <taxon>Pucciniomycotina</taxon>
        <taxon>Pucciniomycetes</taxon>
        <taxon>Pucciniales</taxon>
        <taxon>Melampsoraceae</taxon>
        <taxon>Melampsora</taxon>
    </lineage>
</organism>
<keyword evidence="3" id="KW-1185">Reference proteome</keyword>
<proteinExistence type="predicted"/>
<dbReference type="Gene3D" id="1.20.1300.10">
    <property type="entry name" value="Fumarate reductase/succinate dehydrogenase, transmembrane subunit"/>
    <property type="match status" value="1"/>
</dbReference>
<protein>
    <recommendedName>
        <fullName evidence="1">Mitochondrial adapter protein MCP1 transmembrane domain-containing protein</fullName>
    </recommendedName>
</protein>
<dbReference type="InterPro" id="IPR034804">
    <property type="entry name" value="SQR/QFR_C/D"/>
</dbReference>
<dbReference type="AlphaFoldDB" id="F4R4R4"/>
<dbReference type="RefSeq" id="XP_007403792.1">
    <property type="nucleotide sequence ID" value="XM_007403730.1"/>
</dbReference>
<dbReference type="eggNOG" id="ENOG502RSD1">
    <property type="taxonomic scope" value="Eukaryota"/>
</dbReference>
<evidence type="ECO:0000313" key="2">
    <source>
        <dbReference type="EMBL" id="EGG12854.1"/>
    </source>
</evidence>
<sequence length="260" mass="29276">MATTKLDFILDTLQDISSVSFGSFMVVHLTAPISAFISAGEPTASSIQLLGRVWYQDSKTREILIVWGSLGVHIIVGIVKRITRVGRLRQLRGDLERSAKESEQVTEGTLSPSERRTLSKRSLYLRLREYMPRTWHALTAYITLPLLADHILSHRLRPATPVSYLFVSYHLQMKPILSSLKYSLLVSFATFHTLVGFNQLWSKYRPGHSKKRRSIQASERSWTTGLGWLGVVSAVGLGVRSVSREPVPSWLARRYAAILG</sequence>
<dbReference type="InterPro" id="IPR012472">
    <property type="entry name" value="MCP1_TM"/>
</dbReference>
<dbReference type="Pfam" id="PF07950">
    <property type="entry name" value="MCP1_TM"/>
    <property type="match status" value="1"/>
</dbReference>
<dbReference type="GeneID" id="18932501"/>
<dbReference type="GO" id="GO:0055088">
    <property type="term" value="P:lipid homeostasis"/>
    <property type="evidence" value="ECO:0007669"/>
    <property type="project" value="InterPro"/>
</dbReference>
<gene>
    <name evidence="2" type="ORF">MELLADRAFT_73884</name>
</gene>
<name>F4R4R4_MELLP</name>
<dbReference type="PANTHER" id="PTHR38409">
    <property type="entry name" value="MDM10-COMPLEMENTING PROTEIN 1"/>
    <property type="match status" value="1"/>
</dbReference>
<dbReference type="EMBL" id="GL883090">
    <property type="protein sequence ID" value="EGG12854.1"/>
    <property type="molecule type" value="Genomic_DNA"/>
</dbReference>
<dbReference type="VEuPathDB" id="FungiDB:MELLADRAFT_73884"/>